<evidence type="ECO:0000313" key="2">
    <source>
        <dbReference type="Proteomes" id="UP000624404"/>
    </source>
</evidence>
<dbReference type="Proteomes" id="UP000624404">
    <property type="component" value="Unassembled WGS sequence"/>
</dbReference>
<comment type="caution">
    <text evidence="1">The sequence shown here is derived from an EMBL/GenBank/DDBJ whole genome shotgun (WGS) entry which is preliminary data.</text>
</comment>
<accession>A0A8H2VN20</accession>
<organism evidence="1 2">
    <name type="scientific">Sclerotinia trifoliorum</name>
    <dbReference type="NCBI Taxonomy" id="28548"/>
    <lineage>
        <taxon>Eukaryota</taxon>
        <taxon>Fungi</taxon>
        <taxon>Dikarya</taxon>
        <taxon>Ascomycota</taxon>
        <taxon>Pezizomycotina</taxon>
        <taxon>Leotiomycetes</taxon>
        <taxon>Helotiales</taxon>
        <taxon>Sclerotiniaceae</taxon>
        <taxon>Sclerotinia</taxon>
    </lineage>
</organism>
<reference evidence="1" key="1">
    <citation type="submission" date="2020-10" db="EMBL/GenBank/DDBJ databases">
        <authorList>
            <person name="Kusch S."/>
        </authorList>
    </citation>
    <scope>NUCLEOTIDE SEQUENCE</scope>
    <source>
        <strain evidence="1">SwB9</strain>
    </source>
</reference>
<dbReference type="EMBL" id="CAJHIA010000003">
    <property type="protein sequence ID" value="CAD6441213.1"/>
    <property type="molecule type" value="Genomic_DNA"/>
</dbReference>
<protein>
    <submittedName>
        <fullName evidence="1">E1ae4ed2-ce9c-4bca-83ca-dd4e87bf9a21</fullName>
    </submittedName>
</protein>
<sequence>MRVYAGKAIYDDPWSYCDDRFKIAGQWYGIPMVMASTNTLATEIVKSSDDEIVFKLRQEYKPKLSPKAKIIDNMSCKFKAHQGRR</sequence>
<dbReference type="PANTHER" id="PTHR34213">
    <property type="entry name" value="NUCLEAR TRANSPORT FACTOR 2 (NTF2) FAMILY PROTEIN"/>
    <property type="match status" value="1"/>
</dbReference>
<dbReference type="PANTHER" id="PTHR34213:SF2">
    <property type="entry name" value="NUCLEAR TRANSPORT FACTOR 2 (NTF2) FAMILY PROTEIN"/>
    <property type="match status" value="1"/>
</dbReference>
<gene>
    <name evidence="1" type="ORF">SCLTRI_LOCUS1002</name>
</gene>
<proteinExistence type="predicted"/>
<name>A0A8H2VN20_9HELO</name>
<dbReference type="AlphaFoldDB" id="A0A8H2VN20"/>
<keyword evidence="2" id="KW-1185">Reference proteome</keyword>
<evidence type="ECO:0000313" key="1">
    <source>
        <dbReference type="EMBL" id="CAD6441213.1"/>
    </source>
</evidence>
<dbReference type="OrthoDB" id="2400485at2759"/>